<dbReference type="SUPFAM" id="SSF49464">
    <property type="entry name" value="Carboxypeptidase regulatory domain-like"/>
    <property type="match status" value="1"/>
</dbReference>
<dbReference type="Proteomes" id="UP000632774">
    <property type="component" value="Unassembled WGS sequence"/>
</dbReference>
<evidence type="ECO:0000256" key="4">
    <source>
        <dbReference type="ARBA" id="ARBA00022692"/>
    </source>
</evidence>
<organism evidence="12 13">
    <name type="scientific">Mucilaginibacter boryungensis</name>
    <dbReference type="NCBI Taxonomy" id="768480"/>
    <lineage>
        <taxon>Bacteria</taxon>
        <taxon>Pseudomonadati</taxon>
        <taxon>Bacteroidota</taxon>
        <taxon>Sphingobacteriia</taxon>
        <taxon>Sphingobacteriales</taxon>
        <taxon>Sphingobacteriaceae</taxon>
        <taxon>Mucilaginibacter</taxon>
    </lineage>
</organism>
<keyword evidence="13" id="KW-1185">Reference proteome</keyword>
<feature type="region of interest" description="Disordered" evidence="8">
    <location>
        <begin position="795"/>
        <end position="834"/>
    </location>
</feature>
<feature type="domain" description="Outer membrane protein beta-barrel" evidence="11">
    <location>
        <begin position="383"/>
        <end position="791"/>
    </location>
</feature>
<comment type="similarity">
    <text evidence="7">Belongs to the TonB-dependent receptor family.</text>
</comment>
<dbReference type="SUPFAM" id="SSF56935">
    <property type="entry name" value="Porins"/>
    <property type="match status" value="1"/>
</dbReference>
<comment type="caution">
    <text evidence="12">The sequence shown here is derived from an EMBL/GenBank/DDBJ whole genome shotgun (WGS) entry which is preliminary data.</text>
</comment>
<evidence type="ECO:0000313" key="12">
    <source>
        <dbReference type="EMBL" id="MBE9668811.1"/>
    </source>
</evidence>
<comment type="subcellular location">
    <subcellularLocation>
        <location evidence="1 7">Cell outer membrane</location>
        <topology evidence="1 7">Multi-pass membrane protein</topology>
    </subcellularLocation>
</comment>
<keyword evidence="5 7" id="KW-0472">Membrane</keyword>
<feature type="region of interest" description="Disordered" evidence="8">
    <location>
        <begin position="570"/>
        <end position="591"/>
    </location>
</feature>
<feature type="domain" description="TonB-dependent receptor plug" evidence="10">
    <location>
        <begin position="140"/>
        <end position="227"/>
    </location>
</feature>
<evidence type="ECO:0000256" key="5">
    <source>
        <dbReference type="ARBA" id="ARBA00023136"/>
    </source>
</evidence>
<keyword evidence="9" id="KW-0732">Signal</keyword>
<dbReference type="Gene3D" id="2.40.170.20">
    <property type="entry name" value="TonB-dependent receptor, beta-barrel domain"/>
    <property type="match status" value="1"/>
</dbReference>
<dbReference type="Pfam" id="PF14905">
    <property type="entry name" value="OMP_b-brl_3"/>
    <property type="match status" value="1"/>
</dbReference>
<dbReference type="RefSeq" id="WP_194108191.1">
    <property type="nucleotide sequence ID" value="NZ_JADFFM010000002.1"/>
</dbReference>
<feature type="signal peptide" evidence="9">
    <location>
        <begin position="1"/>
        <end position="20"/>
    </location>
</feature>
<reference evidence="12 13" key="1">
    <citation type="submission" date="2020-10" db="EMBL/GenBank/DDBJ databases">
        <title>Mucilaginibacter mali sp. nov., isolated from rhizosphere soil of apple orchard.</title>
        <authorList>
            <person name="Lee J.-S."/>
            <person name="Kim H.S."/>
            <person name="Kim J.-S."/>
        </authorList>
    </citation>
    <scope>NUCLEOTIDE SEQUENCE [LARGE SCALE GENOMIC DNA]</scope>
    <source>
        <strain evidence="12 13">KCTC 23157</strain>
    </source>
</reference>
<dbReference type="Pfam" id="PF13620">
    <property type="entry name" value="CarboxypepD_reg"/>
    <property type="match status" value="1"/>
</dbReference>
<dbReference type="PANTHER" id="PTHR40980">
    <property type="entry name" value="PLUG DOMAIN-CONTAINING PROTEIN"/>
    <property type="match status" value="1"/>
</dbReference>
<evidence type="ECO:0000256" key="1">
    <source>
        <dbReference type="ARBA" id="ARBA00004571"/>
    </source>
</evidence>
<dbReference type="EMBL" id="JADFFM010000002">
    <property type="protein sequence ID" value="MBE9668811.1"/>
    <property type="molecule type" value="Genomic_DNA"/>
</dbReference>
<evidence type="ECO:0000256" key="9">
    <source>
        <dbReference type="SAM" id="SignalP"/>
    </source>
</evidence>
<dbReference type="PROSITE" id="PS52016">
    <property type="entry name" value="TONB_DEPENDENT_REC_3"/>
    <property type="match status" value="1"/>
</dbReference>
<proteinExistence type="inferred from homology"/>
<keyword evidence="4 7" id="KW-0812">Transmembrane</keyword>
<dbReference type="InterPro" id="IPR012910">
    <property type="entry name" value="Plug_dom"/>
</dbReference>
<keyword evidence="2 7" id="KW-0813">Transport</keyword>
<evidence type="ECO:0000256" key="6">
    <source>
        <dbReference type="ARBA" id="ARBA00023237"/>
    </source>
</evidence>
<dbReference type="InterPro" id="IPR008969">
    <property type="entry name" value="CarboxyPept-like_regulatory"/>
</dbReference>
<dbReference type="Pfam" id="PF07715">
    <property type="entry name" value="Plug"/>
    <property type="match status" value="1"/>
</dbReference>
<evidence type="ECO:0000313" key="13">
    <source>
        <dbReference type="Proteomes" id="UP000632774"/>
    </source>
</evidence>
<dbReference type="Gene3D" id="2.60.40.1120">
    <property type="entry name" value="Carboxypeptidase-like, regulatory domain"/>
    <property type="match status" value="1"/>
</dbReference>
<dbReference type="InterPro" id="IPR041700">
    <property type="entry name" value="OMP_b-brl_3"/>
</dbReference>
<feature type="compositionally biased region" description="Gly residues" evidence="8">
    <location>
        <begin position="823"/>
        <end position="834"/>
    </location>
</feature>
<sequence>MNFKYVLSLLLFISVTNIFAQQVPVKGSVSGKLIDGATNQPLEFATVSLIKKSDNLPAKSIQTDLQGNFKLDNIADGFYLLRATYVGYGTVTKDSIAISPKKRVYVFSNLKLKAIKGVLKEVAIKAQRSTIQIGIDKKVFSVDQSLVSQGGSATDLLSNVPSVQVDVDGNLNLRGSSNVRVLINGKPSALTGSNMADILQSIPASSIENIEVITNPSSKYDAEGQSGIINIVLKKNARLGLNGSLSGSIGYQHTYNGSANLAYQTKSVNLYANYSYRKAHREGDGYTNRTSVDAFNNPVLQNQIANQAFDFNAHNIRAGVDFNLDDKTTLSFNANANLRNRNRAQFGNTTVDSAHILTRYTQQNTTSYSHGNSNYDFNSDFEHRYKKQGEVLTANVGYSIGREAAVDSQLIHYNNYVPPYTSIHRQFNDNGQKSYNVNLQADFSLPMSQGRKLEAGYRSTFAQNDNRNDVYDLLTGNTYVPDANQTNHFLYQEQIHAIYTNYQQQFGKFGIQGGLRLEDARIRTLLRDNGERHSQDYFRIYPSLFLSDKLSDNQTLQLSYTRRVSRPRDRQISPFLDKSDPYNYQQGNPDLKPEDTHSFEFSYINYWKTLTLTSSLYYRLTNDDIQQIRTPLSTSVTRLHFENIATAQNSGFELIARINATQTIDLTANVNAYYRNLQGNADLGLPSSSGFAWNANLTANLKPVKKLGMQLRGDYQAPQVITQGHQRAMAGLDGGLRYDLTKALNISGNVRDIFNTRKFGSIIDNTTGLYPYHSESQRRFASRTYTFTLSYRFGSTPDDGSRKKGKKDKNNGNQDDMNPDDQSGGGGVGGGNKL</sequence>
<evidence type="ECO:0000256" key="3">
    <source>
        <dbReference type="ARBA" id="ARBA00022452"/>
    </source>
</evidence>
<feature type="chain" id="PRO_5045912079" evidence="9">
    <location>
        <begin position="21"/>
        <end position="834"/>
    </location>
</feature>
<keyword evidence="12" id="KW-0675">Receptor</keyword>
<accession>A0ABR9XN72</accession>
<evidence type="ECO:0000256" key="8">
    <source>
        <dbReference type="SAM" id="MobiDB-lite"/>
    </source>
</evidence>
<keyword evidence="6 7" id="KW-0998">Cell outer membrane</keyword>
<evidence type="ECO:0000256" key="2">
    <source>
        <dbReference type="ARBA" id="ARBA00022448"/>
    </source>
</evidence>
<gene>
    <name evidence="12" type="ORF">IRJ18_20755</name>
</gene>
<protein>
    <submittedName>
        <fullName evidence="12">TonB-dependent receptor</fullName>
    </submittedName>
</protein>
<name>A0ABR9XN72_9SPHI</name>
<evidence type="ECO:0000256" key="7">
    <source>
        <dbReference type="PROSITE-ProRule" id="PRU01360"/>
    </source>
</evidence>
<dbReference type="InterPro" id="IPR036942">
    <property type="entry name" value="Beta-barrel_TonB_sf"/>
</dbReference>
<evidence type="ECO:0000259" key="11">
    <source>
        <dbReference type="Pfam" id="PF14905"/>
    </source>
</evidence>
<keyword evidence="3 7" id="KW-1134">Transmembrane beta strand</keyword>
<dbReference type="Gene3D" id="2.170.130.10">
    <property type="entry name" value="TonB-dependent receptor, plug domain"/>
    <property type="match status" value="1"/>
</dbReference>
<evidence type="ECO:0000259" key="10">
    <source>
        <dbReference type="Pfam" id="PF07715"/>
    </source>
</evidence>
<dbReference type="InterPro" id="IPR039426">
    <property type="entry name" value="TonB-dep_rcpt-like"/>
</dbReference>
<dbReference type="InterPro" id="IPR037066">
    <property type="entry name" value="Plug_dom_sf"/>
</dbReference>
<dbReference type="PANTHER" id="PTHR40980:SF4">
    <property type="entry name" value="TONB-DEPENDENT RECEPTOR-LIKE BETA-BARREL DOMAIN-CONTAINING PROTEIN"/>
    <property type="match status" value="1"/>
</dbReference>